<keyword evidence="4" id="KW-0325">Glycoprotein</keyword>
<evidence type="ECO:0000256" key="7">
    <source>
        <dbReference type="SAM" id="SignalP"/>
    </source>
</evidence>
<dbReference type="InterPro" id="IPR001254">
    <property type="entry name" value="Trypsin_dom"/>
</dbReference>
<dbReference type="GO" id="GO:0004252">
    <property type="term" value="F:serine-type endopeptidase activity"/>
    <property type="evidence" value="ECO:0007669"/>
    <property type="project" value="InterPro"/>
</dbReference>
<keyword evidence="3" id="KW-1015">Disulfide bond</keyword>
<reference evidence="9" key="1">
    <citation type="submission" date="2021-01" db="EMBL/GenBank/DDBJ databases">
        <authorList>
            <person name="Corre E."/>
            <person name="Pelletier E."/>
            <person name="Niang G."/>
            <person name="Scheremetjew M."/>
            <person name="Finn R."/>
            <person name="Kale V."/>
            <person name="Holt S."/>
            <person name="Cochrane G."/>
            <person name="Meng A."/>
            <person name="Brown T."/>
            <person name="Cohen L."/>
        </authorList>
    </citation>
    <scope>NUCLEOTIDE SEQUENCE</scope>
    <source>
        <strain evidence="9">308</strain>
    </source>
</reference>
<feature type="region of interest" description="Disordered" evidence="6">
    <location>
        <begin position="29"/>
        <end position="50"/>
    </location>
</feature>
<evidence type="ECO:0000256" key="4">
    <source>
        <dbReference type="ARBA" id="ARBA00023180"/>
    </source>
</evidence>
<dbReference type="Gene3D" id="2.40.10.10">
    <property type="entry name" value="Trypsin-like serine proteases"/>
    <property type="match status" value="1"/>
</dbReference>
<feature type="domain" description="Peptidase S1" evidence="8">
    <location>
        <begin position="75"/>
        <end position="324"/>
    </location>
</feature>
<dbReference type="InterPro" id="IPR001314">
    <property type="entry name" value="Peptidase_S1A"/>
</dbReference>
<evidence type="ECO:0000256" key="3">
    <source>
        <dbReference type="ARBA" id="ARBA00023157"/>
    </source>
</evidence>
<keyword evidence="5" id="KW-0378">Hydrolase</keyword>
<sequence length="342" mass="38032">MRAFSIFAVLSTFLQFVLSASPLSDEAGESAPFSENLRHDHAARPSTNSPWDRLVRRQPIAESNLRRAQEKIAKIHGGTPVSEKYNGVRRYPYYVLSVNTRNIFCGGVLIADNAIMTAAHCHEDVAGVVVFEEVLIGIQNLFGVNEYERFGVKKMLQHHQYVKGETDNDYMIIILDGKTSLTPICMACRDQKLERDQSLNIIGFGITEQGILSTQLLETDVKYITNHQCRALYEQWEPGEDDDFYQDWDGPEITNNMLCADSSEEGKDACQGDSGGPLILTGEDPTGKEDVLVGLISWGIGCGTYPGVYARINNRVVWAQRVVKRFGGTLPECKKCGCPNAN</sequence>
<keyword evidence="5" id="KW-0720">Serine protease</keyword>
<dbReference type="PRINTS" id="PR00722">
    <property type="entry name" value="CHYMOTRYPSIN"/>
</dbReference>
<proteinExistence type="inferred from homology"/>
<dbReference type="InterPro" id="IPR018114">
    <property type="entry name" value="TRYPSIN_HIS"/>
</dbReference>
<evidence type="ECO:0000256" key="6">
    <source>
        <dbReference type="SAM" id="MobiDB-lite"/>
    </source>
</evidence>
<dbReference type="SUPFAM" id="SSF50494">
    <property type="entry name" value="Trypsin-like serine proteases"/>
    <property type="match status" value="1"/>
</dbReference>
<dbReference type="EMBL" id="HBFR01013997">
    <property type="protein sequence ID" value="CAD8883014.1"/>
    <property type="molecule type" value="Transcribed_RNA"/>
</dbReference>
<dbReference type="InterPro" id="IPR009003">
    <property type="entry name" value="Peptidase_S1_PA"/>
</dbReference>
<dbReference type="SMART" id="SM00020">
    <property type="entry name" value="Tryp_SPc"/>
    <property type="match status" value="1"/>
</dbReference>
<dbReference type="FunFam" id="2.40.10.10:FF:000002">
    <property type="entry name" value="Transmembrane protease serine"/>
    <property type="match status" value="1"/>
</dbReference>
<dbReference type="AlphaFoldDB" id="A0A7S1BEN0"/>
<keyword evidence="2" id="KW-0843">Virulence</keyword>
<organism evidence="9">
    <name type="scientific">Corethron hystrix</name>
    <dbReference type="NCBI Taxonomy" id="216773"/>
    <lineage>
        <taxon>Eukaryota</taxon>
        <taxon>Sar</taxon>
        <taxon>Stramenopiles</taxon>
        <taxon>Ochrophyta</taxon>
        <taxon>Bacillariophyta</taxon>
        <taxon>Coscinodiscophyceae</taxon>
        <taxon>Corethrophycidae</taxon>
        <taxon>Corethrales</taxon>
        <taxon>Corethraceae</taxon>
        <taxon>Corethron</taxon>
    </lineage>
</organism>
<protein>
    <recommendedName>
        <fullName evidence="8">Peptidase S1 domain-containing protein</fullName>
    </recommendedName>
</protein>
<dbReference type="PANTHER" id="PTHR24276:SF98">
    <property type="entry name" value="FI18310P1-RELATED"/>
    <property type="match status" value="1"/>
</dbReference>
<dbReference type="CDD" id="cd00190">
    <property type="entry name" value="Tryp_SPc"/>
    <property type="match status" value="1"/>
</dbReference>
<evidence type="ECO:0000256" key="2">
    <source>
        <dbReference type="ARBA" id="ARBA00023026"/>
    </source>
</evidence>
<dbReference type="PROSITE" id="PS00134">
    <property type="entry name" value="TRYPSIN_HIS"/>
    <property type="match status" value="1"/>
</dbReference>
<name>A0A7S1BEN0_9STRA</name>
<keyword evidence="5" id="KW-0645">Protease</keyword>
<comment type="similarity">
    <text evidence="1">Belongs to the peptidase S1 family.</text>
</comment>
<dbReference type="GO" id="GO:0006508">
    <property type="term" value="P:proteolysis"/>
    <property type="evidence" value="ECO:0007669"/>
    <property type="project" value="UniProtKB-KW"/>
</dbReference>
<keyword evidence="7" id="KW-0732">Signal</keyword>
<feature type="chain" id="PRO_5031093113" description="Peptidase S1 domain-containing protein" evidence="7">
    <location>
        <begin position="20"/>
        <end position="342"/>
    </location>
</feature>
<dbReference type="PANTHER" id="PTHR24276">
    <property type="entry name" value="POLYSERASE-RELATED"/>
    <property type="match status" value="1"/>
</dbReference>
<dbReference type="Pfam" id="PF00089">
    <property type="entry name" value="Trypsin"/>
    <property type="match status" value="1"/>
</dbReference>
<dbReference type="InterPro" id="IPR043504">
    <property type="entry name" value="Peptidase_S1_PA_chymotrypsin"/>
</dbReference>
<dbReference type="InterPro" id="IPR033116">
    <property type="entry name" value="TRYPSIN_SER"/>
</dbReference>
<dbReference type="PROSITE" id="PS50240">
    <property type="entry name" value="TRYPSIN_DOM"/>
    <property type="match status" value="1"/>
</dbReference>
<feature type="signal peptide" evidence="7">
    <location>
        <begin position="1"/>
        <end position="19"/>
    </location>
</feature>
<dbReference type="PROSITE" id="PS00135">
    <property type="entry name" value="TRYPSIN_SER"/>
    <property type="match status" value="1"/>
</dbReference>
<accession>A0A7S1BEN0</accession>
<evidence type="ECO:0000259" key="8">
    <source>
        <dbReference type="PROSITE" id="PS50240"/>
    </source>
</evidence>
<evidence type="ECO:0000256" key="1">
    <source>
        <dbReference type="ARBA" id="ARBA00007664"/>
    </source>
</evidence>
<gene>
    <name evidence="9" type="ORF">CHYS00102_LOCUS10209</name>
</gene>
<dbReference type="InterPro" id="IPR050430">
    <property type="entry name" value="Peptidase_S1"/>
</dbReference>
<evidence type="ECO:0000256" key="5">
    <source>
        <dbReference type="RuleBase" id="RU363034"/>
    </source>
</evidence>
<evidence type="ECO:0000313" key="9">
    <source>
        <dbReference type="EMBL" id="CAD8883014.1"/>
    </source>
</evidence>